<dbReference type="Proteomes" id="UP000277204">
    <property type="component" value="Unassembled WGS sequence"/>
</dbReference>
<keyword evidence="2" id="KW-0732">Signal</keyword>
<dbReference type="AlphaFoldDB" id="A0A183LLK5"/>
<dbReference type="PROSITE" id="PS01186">
    <property type="entry name" value="EGF_2"/>
    <property type="match status" value="2"/>
</dbReference>
<dbReference type="Pfam" id="PF07645">
    <property type="entry name" value="EGF_CA"/>
    <property type="match status" value="1"/>
</dbReference>
<dbReference type="GO" id="GO:0005509">
    <property type="term" value="F:calcium ion binding"/>
    <property type="evidence" value="ECO:0007669"/>
    <property type="project" value="InterPro"/>
</dbReference>
<dbReference type="Gene3D" id="2.10.25.10">
    <property type="entry name" value="Laminin"/>
    <property type="match status" value="2"/>
</dbReference>
<dbReference type="EMBL" id="UZAI01001511">
    <property type="protein sequence ID" value="VDO62683.1"/>
    <property type="molecule type" value="Genomic_DNA"/>
</dbReference>
<dbReference type="SMART" id="SM00179">
    <property type="entry name" value="EGF_CA"/>
    <property type="match status" value="1"/>
</dbReference>
<feature type="disulfide bond" evidence="6">
    <location>
        <begin position="11"/>
        <end position="21"/>
    </location>
</feature>
<dbReference type="SMART" id="SM00181">
    <property type="entry name" value="EGF"/>
    <property type="match status" value="2"/>
</dbReference>
<gene>
    <name evidence="7" type="ORF">SMRZ_LOCUS4680</name>
</gene>
<organism evidence="7 8">
    <name type="scientific">Schistosoma margrebowiei</name>
    <dbReference type="NCBI Taxonomy" id="48269"/>
    <lineage>
        <taxon>Eukaryota</taxon>
        <taxon>Metazoa</taxon>
        <taxon>Spiralia</taxon>
        <taxon>Lophotrochozoa</taxon>
        <taxon>Platyhelminthes</taxon>
        <taxon>Trematoda</taxon>
        <taxon>Digenea</taxon>
        <taxon>Strigeidida</taxon>
        <taxon>Schistosomatoidea</taxon>
        <taxon>Schistosomatidae</taxon>
        <taxon>Schistosoma</taxon>
    </lineage>
</organism>
<keyword evidence="8" id="KW-1185">Reference proteome</keyword>
<dbReference type="PROSITE" id="PS01187">
    <property type="entry name" value="EGF_CA"/>
    <property type="match status" value="1"/>
</dbReference>
<comment type="caution">
    <text evidence="6">Lacks conserved residue(s) required for the propagation of feature annotation.</text>
</comment>
<keyword evidence="5" id="KW-0325">Glycoprotein</keyword>
<accession>A0A183LLK5</accession>
<dbReference type="PROSITE" id="PS50026">
    <property type="entry name" value="EGF_3"/>
    <property type="match status" value="2"/>
</dbReference>
<dbReference type="Pfam" id="PF20049">
    <property type="entry name" value="DUF6451"/>
    <property type="match status" value="1"/>
</dbReference>
<evidence type="ECO:0000313" key="8">
    <source>
        <dbReference type="Proteomes" id="UP000277204"/>
    </source>
</evidence>
<dbReference type="InterPro" id="IPR045609">
    <property type="entry name" value="DUF6451"/>
</dbReference>
<dbReference type="InterPro" id="IPR018097">
    <property type="entry name" value="EGF_Ca-bd_CS"/>
</dbReference>
<dbReference type="FunFam" id="2.10.25.10:FF:000005">
    <property type="entry name" value="Fibrillin 2"/>
    <property type="match status" value="1"/>
</dbReference>
<keyword evidence="1 6" id="KW-0245">EGF-like domain</keyword>
<dbReference type="InterPro" id="IPR049883">
    <property type="entry name" value="NOTCH1_EGF-like"/>
</dbReference>
<keyword evidence="3" id="KW-0677">Repeat</keyword>
<dbReference type="InterPro" id="IPR000152">
    <property type="entry name" value="EGF-type_Asp/Asn_hydroxyl_site"/>
</dbReference>
<sequence>MRYPQEDNVSCNPPCKNGGICRPGNLCECTRGYEGIQCELDINECVRLKPCDPDYGICENTPGGYTCQCVPGYKLMYDGQHCIDNEHAKSNPNLVFRGRGTKGVSIATRLTNTTHINQTKYYPRQLKKRSLQPIIKYTLKSTYPPDLHKNTHFHYKNQQSVLSSRHHYKKLSFKGDPDIITTRNVIIISSNIHKGKNKIFRYNTECTNPITTDEEDLEDVKTFTYLGSIIDEHGGYDADVKARIGKARAIYLQMKDICNSKQHNSTNTKIRIFNTNVNTVLLYGVETWRTTKAIIIQKIQVFINSCLTKILRIR</sequence>
<feature type="disulfide bond" evidence="6">
    <location>
        <begin position="29"/>
        <end position="38"/>
    </location>
</feature>
<keyword evidence="4 6" id="KW-1015">Disulfide bond</keyword>
<reference evidence="7 8" key="1">
    <citation type="submission" date="2018-11" db="EMBL/GenBank/DDBJ databases">
        <authorList>
            <consortium name="Pathogen Informatics"/>
        </authorList>
    </citation>
    <scope>NUCLEOTIDE SEQUENCE [LARGE SCALE GENOMIC DNA]</scope>
    <source>
        <strain evidence="7 8">Zambia</strain>
    </source>
</reference>
<dbReference type="PROSITE" id="PS00010">
    <property type="entry name" value="ASX_HYDROXYL"/>
    <property type="match status" value="1"/>
</dbReference>
<dbReference type="CDD" id="cd00054">
    <property type="entry name" value="EGF_CA"/>
    <property type="match status" value="2"/>
</dbReference>
<name>A0A183LLK5_9TREM</name>
<evidence type="ECO:0000256" key="1">
    <source>
        <dbReference type="ARBA" id="ARBA00022536"/>
    </source>
</evidence>
<proteinExistence type="predicted"/>
<evidence type="ECO:0000256" key="4">
    <source>
        <dbReference type="ARBA" id="ARBA00023157"/>
    </source>
</evidence>
<dbReference type="InterPro" id="IPR000742">
    <property type="entry name" value="EGF"/>
</dbReference>
<dbReference type="InterPro" id="IPR001881">
    <property type="entry name" value="EGF-like_Ca-bd_dom"/>
</dbReference>
<evidence type="ECO:0000256" key="3">
    <source>
        <dbReference type="ARBA" id="ARBA00022737"/>
    </source>
</evidence>
<evidence type="ECO:0000313" key="7">
    <source>
        <dbReference type="EMBL" id="VDO62683.1"/>
    </source>
</evidence>
<dbReference type="SUPFAM" id="SSF57196">
    <property type="entry name" value="EGF/Laminin"/>
    <property type="match status" value="2"/>
</dbReference>
<dbReference type="PROSITE" id="PS00022">
    <property type="entry name" value="EGF_1"/>
    <property type="match status" value="1"/>
</dbReference>
<evidence type="ECO:0000256" key="2">
    <source>
        <dbReference type="ARBA" id="ARBA00022729"/>
    </source>
</evidence>
<evidence type="ECO:0000256" key="5">
    <source>
        <dbReference type="ARBA" id="ARBA00023180"/>
    </source>
</evidence>
<evidence type="ECO:0000256" key="6">
    <source>
        <dbReference type="PROSITE-ProRule" id="PRU00076"/>
    </source>
</evidence>
<dbReference type="PANTHER" id="PTHR47027">
    <property type="entry name" value="REVERSE TRANSCRIPTASE DOMAIN-CONTAINING PROTEIN"/>
    <property type="match status" value="1"/>
</dbReference>
<protein>
    <submittedName>
        <fullName evidence="7">Uncharacterized protein</fullName>
    </submittedName>
</protein>
<dbReference type="STRING" id="48269.A0A183LLK5"/>
<dbReference type="PANTHER" id="PTHR47027:SF25">
    <property type="entry name" value="REVERSE TRANSCRIPTASE DOMAIN-CONTAINING PROTEIN"/>
    <property type="match status" value="1"/>
</dbReference>